<dbReference type="GeneID" id="90541551"/>
<evidence type="ECO:0000313" key="2">
    <source>
        <dbReference type="Proteomes" id="UP001334084"/>
    </source>
</evidence>
<organism evidence="1 2">
    <name type="scientific">Vairimorpha necatrix</name>
    <dbReference type="NCBI Taxonomy" id="6039"/>
    <lineage>
        <taxon>Eukaryota</taxon>
        <taxon>Fungi</taxon>
        <taxon>Fungi incertae sedis</taxon>
        <taxon>Microsporidia</taxon>
        <taxon>Nosematidae</taxon>
        <taxon>Vairimorpha</taxon>
    </lineage>
</organism>
<dbReference type="KEGG" id="vnx:VNE69_06054"/>
<gene>
    <name evidence="1" type="ORF">VNE69_06054</name>
</gene>
<proteinExistence type="predicted"/>
<keyword evidence="2" id="KW-1185">Reference proteome</keyword>
<dbReference type="EMBL" id="CP142731">
    <property type="protein sequence ID" value="WUR03733.1"/>
    <property type="molecule type" value="Genomic_DNA"/>
</dbReference>
<dbReference type="AlphaFoldDB" id="A0AAX4JCZ9"/>
<accession>A0AAX4JCZ9</accession>
<name>A0AAX4JCZ9_9MICR</name>
<evidence type="ECO:0000313" key="1">
    <source>
        <dbReference type="EMBL" id="WUR03733.1"/>
    </source>
</evidence>
<reference evidence="1" key="1">
    <citation type="journal article" date="2024" name="BMC Genomics">
        <title>Functional annotation of a divergent genome using sequence and structure-based similarity.</title>
        <authorList>
            <person name="Svedberg D."/>
            <person name="Winiger R.R."/>
            <person name="Berg A."/>
            <person name="Sharma H."/>
            <person name="Tellgren-Roth C."/>
            <person name="Debrunner-Vossbrinck B.A."/>
            <person name="Vossbrinck C.R."/>
            <person name="Barandun J."/>
        </authorList>
    </citation>
    <scope>NUCLEOTIDE SEQUENCE</scope>
    <source>
        <strain evidence="1">Illinois isolate</strain>
    </source>
</reference>
<dbReference type="RefSeq" id="XP_065329878.1">
    <property type="nucleotide sequence ID" value="XM_065473806.1"/>
</dbReference>
<dbReference type="Proteomes" id="UP001334084">
    <property type="component" value="Chromosome 6"/>
</dbReference>
<protein>
    <submittedName>
        <fullName evidence="1">Uncharacterized protein</fullName>
    </submittedName>
</protein>
<sequence length="361" mass="43100">MDLLTVKLQNVQLDLKNRKIQSKKKEINSTLKRFYFFNIEKYQYNLNKIRLVLKINDILNKLKTKVNSKENVNLSCKILKNNILNRLKTFKKIINLKKDRFQKDAKYKLEKKISKKLRLLLEDIVKRSEGYISKDETNETKEMYEMSSLDFNLGNAISEKSETQYKDNLAFPHLFNEGKCHVNNMTKKDETTKDDRNIIDRLKDNTSEYNINTIIRNKLDDKITINKVEKPDYKSKLQRVNKFIKSRLEKFNRAIFRNLYKSLKGLYSDIVKLNILTTLKELQYYIKGKEKYTKRAPNNTKLAYVLKKGNVESDRRFLLMINDTLKDIEKYKDPIIVRMGIQFILAKRYVEELIYLKDQND</sequence>